<dbReference type="AlphaFoldDB" id="A0AAV4JD35"/>
<protein>
    <submittedName>
        <fullName evidence="1">Uncharacterized protein</fullName>
    </submittedName>
</protein>
<reference evidence="1 2" key="1">
    <citation type="journal article" date="2021" name="Elife">
        <title>Chloroplast acquisition without the gene transfer in kleptoplastic sea slugs, Plakobranchus ocellatus.</title>
        <authorList>
            <person name="Maeda T."/>
            <person name="Takahashi S."/>
            <person name="Yoshida T."/>
            <person name="Shimamura S."/>
            <person name="Takaki Y."/>
            <person name="Nagai Y."/>
            <person name="Toyoda A."/>
            <person name="Suzuki Y."/>
            <person name="Arimoto A."/>
            <person name="Ishii H."/>
            <person name="Satoh N."/>
            <person name="Nishiyama T."/>
            <person name="Hasebe M."/>
            <person name="Maruyama T."/>
            <person name="Minagawa J."/>
            <person name="Obokata J."/>
            <person name="Shigenobu S."/>
        </authorList>
    </citation>
    <scope>NUCLEOTIDE SEQUENCE [LARGE SCALE GENOMIC DNA]</scope>
</reference>
<gene>
    <name evidence="1" type="ORF">ElyMa_003285200</name>
</gene>
<accession>A0AAV4JD35</accession>
<dbReference type="EMBL" id="BMAT01006755">
    <property type="protein sequence ID" value="GFS19286.1"/>
    <property type="molecule type" value="Genomic_DNA"/>
</dbReference>
<dbReference type="Proteomes" id="UP000762676">
    <property type="component" value="Unassembled WGS sequence"/>
</dbReference>
<comment type="caution">
    <text evidence="1">The sequence shown here is derived from an EMBL/GenBank/DDBJ whole genome shotgun (WGS) entry which is preliminary data.</text>
</comment>
<evidence type="ECO:0000313" key="2">
    <source>
        <dbReference type="Proteomes" id="UP000762676"/>
    </source>
</evidence>
<name>A0AAV4JD35_9GAST</name>
<evidence type="ECO:0000313" key="1">
    <source>
        <dbReference type="EMBL" id="GFS19286.1"/>
    </source>
</evidence>
<organism evidence="1 2">
    <name type="scientific">Elysia marginata</name>
    <dbReference type="NCBI Taxonomy" id="1093978"/>
    <lineage>
        <taxon>Eukaryota</taxon>
        <taxon>Metazoa</taxon>
        <taxon>Spiralia</taxon>
        <taxon>Lophotrochozoa</taxon>
        <taxon>Mollusca</taxon>
        <taxon>Gastropoda</taxon>
        <taxon>Heterobranchia</taxon>
        <taxon>Euthyneura</taxon>
        <taxon>Panpulmonata</taxon>
        <taxon>Sacoglossa</taxon>
        <taxon>Placobranchoidea</taxon>
        <taxon>Plakobranchidae</taxon>
        <taxon>Elysia</taxon>
    </lineage>
</organism>
<keyword evidence="2" id="KW-1185">Reference proteome</keyword>
<sequence length="109" mass="12084">MHSRNRSQLLMQRPVLQERHKLTQGKFIIVQQVEPSHVSPPHCFTYNKRGLHVGDQVRVQRCGHPPLGQLAGHRQGQGGGAEGRAVSCCMPGTRSEGMKESTQFIASQC</sequence>
<proteinExistence type="predicted"/>